<evidence type="ECO:0008006" key="5">
    <source>
        <dbReference type="Google" id="ProtNLM"/>
    </source>
</evidence>
<organism evidence="3 4">
    <name type="scientific">Linnemannia gamsii</name>
    <dbReference type="NCBI Taxonomy" id="64522"/>
    <lineage>
        <taxon>Eukaryota</taxon>
        <taxon>Fungi</taxon>
        <taxon>Fungi incertae sedis</taxon>
        <taxon>Mucoromycota</taxon>
        <taxon>Mortierellomycotina</taxon>
        <taxon>Mortierellomycetes</taxon>
        <taxon>Mortierellales</taxon>
        <taxon>Mortierellaceae</taxon>
        <taxon>Linnemannia</taxon>
    </lineage>
</organism>
<comment type="caution">
    <text evidence="3">The sequence shown here is derived from an EMBL/GenBank/DDBJ whole genome shotgun (WGS) entry which is preliminary data.</text>
</comment>
<dbReference type="Gene3D" id="1.25.10.10">
    <property type="entry name" value="Leucine-rich Repeat Variant"/>
    <property type="match status" value="1"/>
</dbReference>
<evidence type="ECO:0000259" key="1">
    <source>
        <dbReference type="Pfam" id="PF05729"/>
    </source>
</evidence>
<evidence type="ECO:0000313" key="4">
    <source>
        <dbReference type="Proteomes" id="UP000823405"/>
    </source>
</evidence>
<dbReference type="OrthoDB" id="2443807at2759"/>
<accession>A0A9P6ULU2</accession>
<dbReference type="Gene3D" id="3.40.50.300">
    <property type="entry name" value="P-loop containing nucleotide triphosphate hydrolases"/>
    <property type="match status" value="1"/>
</dbReference>
<dbReference type="InterPro" id="IPR016024">
    <property type="entry name" value="ARM-type_fold"/>
</dbReference>
<dbReference type="EMBL" id="JAAAIN010000826">
    <property type="protein sequence ID" value="KAG0310536.1"/>
    <property type="molecule type" value="Genomic_DNA"/>
</dbReference>
<proteinExistence type="predicted"/>
<dbReference type="InterPro" id="IPR056251">
    <property type="entry name" value="Arm_rpt_dom"/>
</dbReference>
<reference evidence="3" key="1">
    <citation type="journal article" date="2020" name="Fungal Divers.">
        <title>Resolving the Mortierellaceae phylogeny through synthesis of multi-gene phylogenetics and phylogenomics.</title>
        <authorList>
            <person name="Vandepol N."/>
            <person name="Liber J."/>
            <person name="Desiro A."/>
            <person name="Na H."/>
            <person name="Kennedy M."/>
            <person name="Barry K."/>
            <person name="Grigoriev I.V."/>
            <person name="Miller A.N."/>
            <person name="O'Donnell K."/>
            <person name="Stajich J.E."/>
            <person name="Bonito G."/>
        </authorList>
    </citation>
    <scope>NUCLEOTIDE SEQUENCE</scope>
    <source>
        <strain evidence="3">NVP60</strain>
    </source>
</reference>
<feature type="domain" description="NACHT" evidence="1">
    <location>
        <begin position="364"/>
        <end position="522"/>
    </location>
</feature>
<dbReference type="AlphaFoldDB" id="A0A9P6ULU2"/>
<dbReference type="InterPro" id="IPR011989">
    <property type="entry name" value="ARM-like"/>
</dbReference>
<dbReference type="Pfam" id="PF23948">
    <property type="entry name" value="ARM_5"/>
    <property type="match status" value="1"/>
</dbReference>
<feature type="non-terminal residue" evidence="3">
    <location>
        <position position="687"/>
    </location>
</feature>
<dbReference type="InterPro" id="IPR007111">
    <property type="entry name" value="NACHT_NTPase"/>
</dbReference>
<gene>
    <name evidence="3" type="ORF">BGZ97_012499</name>
</gene>
<evidence type="ECO:0000313" key="3">
    <source>
        <dbReference type="EMBL" id="KAG0310536.1"/>
    </source>
</evidence>
<dbReference type="Pfam" id="PF05729">
    <property type="entry name" value="NACHT"/>
    <property type="match status" value="1"/>
</dbReference>
<protein>
    <recommendedName>
        <fullName evidence="5">NACHT domain-containing protein</fullName>
    </recommendedName>
</protein>
<dbReference type="SUPFAM" id="SSF48371">
    <property type="entry name" value="ARM repeat"/>
    <property type="match status" value="1"/>
</dbReference>
<keyword evidence="4" id="KW-1185">Reference proteome</keyword>
<evidence type="ECO:0000259" key="2">
    <source>
        <dbReference type="Pfam" id="PF23948"/>
    </source>
</evidence>
<sequence>ILRLLRVRLQDTHLQSSAHPYHLTLAVSRLLDVMADHKVQNLNRVEEHEPLSGLLSCLRESSDPYLLYQACYAFQALQYVPDDETVLQAVLRHSTGVVNGLVKVTAVMKLDLGAVLEGLDNLQKVLESTVQVAGTVYEGACTLLESGRGTLDSLKERYGPGKKRSWYAAVRAANVLAQAGQLQDFNRLICEAPCRRDPLFQWGICHLLCEIASDTIWEPAVRKLAVELLGVLNRDDPEWGKDKSVKSWILNIIGRLGAVSDQVVCESARELLKDFKQEQGPATSLFYPLTNHLALPTSSPILARVHKIPPLDYDLHRLRVLRLEQSQKAVYIPPMAKPNLKAKDNDLFSLMEKTQEFLASERQVMLVLGDSGAGKSTFNRHLEHRLWTNYKEGGVIPLFINLPAIDRPDKDMVAKQLNFHAFSNDQILEIKLHRQLVLICDGYDESQQLVNIHSTNFLNQPGQWNTKMIISCRTQFLGPDYHSRFMPQGGGHYDRPAPHLFQEAVIAPFSQTQIENYVRQYVPLEPRTWNINDYMDRLTTIPNLLDLVKNPFLLSLALEALPSVTEGKQNLSAINITRVQIYDTFVSHWLDVNKRRLESSNALSMDDRDMLDQLVDAGFTSQGLNYATSLAEAIFGRQDGNPVVKYVHLNDRNTWRAEFFGPQAAVRLLRESSPLTRSGNQFQFVHP</sequence>
<feature type="domain" description="Arm-like repeat" evidence="2">
    <location>
        <begin position="1"/>
        <end position="275"/>
    </location>
</feature>
<dbReference type="Proteomes" id="UP000823405">
    <property type="component" value="Unassembled WGS sequence"/>
</dbReference>
<name>A0A9P6ULU2_9FUNG</name>
<dbReference type="InterPro" id="IPR027417">
    <property type="entry name" value="P-loop_NTPase"/>
</dbReference>